<dbReference type="Proteomes" id="UP000019095">
    <property type="component" value="Chromosome"/>
</dbReference>
<evidence type="ECO:0000313" key="2">
    <source>
        <dbReference type="Proteomes" id="UP000019095"/>
    </source>
</evidence>
<dbReference type="RefSeq" id="WP_025374122.1">
    <property type="nucleotide sequence ID" value="NZ_CP003915.1"/>
</dbReference>
<dbReference type="AlphaFoldDB" id="W0PEP3"/>
<evidence type="ECO:0000313" key="1">
    <source>
        <dbReference type="EMBL" id="AHG65439.1"/>
    </source>
</evidence>
<organism evidence="1 2">
    <name type="scientific">Advenella mimigardefordensis (strain DSM 17166 / LMG 22922 / DPN7)</name>
    <dbReference type="NCBI Taxonomy" id="1247726"/>
    <lineage>
        <taxon>Bacteria</taxon>
        <taxon>Pseudomonadati</taxon>
        <taxon>Pseudomonadota</taxon>
        <taxon>Betaproteobacteria</taxon>
        <taxon>Burkholderiales</taxon>
        <taxon>Alcaligenaceae</taxon>
    </lineage>
</organism>
<reference evidence="1 2" key="1">
    <citation type="journal article" date="2014" name="Microbiology">
        <title>Unravelling the complete genome sequence of Advenella mimigardefordensis strain DPN7T and novel insights in the catabolism of the xenobiotic polythioester precursor 3,3'-dithiodipropionate.</title>
        <authorList>
            <person name="Wubbeler J.H."/>
            <person name="Hiessl S."/>
            <person name="Schuldes J."/>
            <person name="Thurmer A."/>
            <person name="Daniel R."/>
            <person name="Steinbuchel A."/>
        </authorList>
    </citation>
    <scope>NUCLEOTIDE SEQUENCE [LARGE SCALE GENOMIC DNA]</scope>
    <source>
        <strain evidence="2">DSM 17166 / LMG 22922 / DPN7</strain>
    </source>
</reference>
<dbReference type="OrthoDB" id="8685435at2"/>
<accession>W0PEP3</accession>
<gene>
    <name evidence="1" type="ORF">MIM_c33780</name>
</gene>
<dbReference type="HOGENOM" id="CLU_1615515_0_0_4"/>
<dbReference type="KEGG" id="amim:MIM_c33780"/>
<sequence>MAKFLGLATDFYKEPANYHYESTLTKTVTQASTHTHHGPLWWIALGNISCKAPTITEEYSWMIRIVGLDLYLLAFKGLIVPVNLSISAFSYNMSGLYVNLSGIITNTGLPYFILPSPRRKGAAVINFNRTGILQEQMVAKQIEAKKNKKKAVVIKVFDVDRNLVS</sequence>
<dbReference type="PATRIC" id="fig|1247726.3.peg.3738"/>
<dbReference type="STRING" id="1247726.MIM_c33780"/>
<proteinExistence type="predicted"/>
<keyword evidence="2" id="KW-1185">Reference proteome</keyword>
<name>W0PEP3_ADVMD</name>
<dbReference type="EMBL" id="CP003915">
    <property type="protein sequence ID" value="AHG65439.1"/>
    <property type="molecule type" value="Genomic_DNA"/>
</dbReference>
<protein>
    <submittedName>
        <fullName evidence="1">Uncharacterized protein</fullName>
    </submittedName>
</protein>